<dbReference type="AlphaFoldDB" id="A0A9P6H0Q3"/>
<reference evidence="1 2" key="1">
    <citation type="journal article" date="2020" name="Genome Biol. Evol.">
        <title>Comparative genomics of strictly vertically transmitted, feminizing microsporidia endosymbionts of amphipod crustaceans.</title>
        <authorList>
            <person name="Cormier A."/>
            <person name="Chebbi M.A."/>
            <person name="Giraud I."/>
            <person name="Wattier R."/>
            <person name="Teixeira M."/>
            <person name="Gilbert C."/>
            <person name="Rigaud T."/>
            <person name="Cordaux R."/>
        </authorList>
    </citation>
    <scope>NUCLEOTIDE SEQUENCE [LARGE SCALE GENOMIC DNA]</scope>
    <source>
        <strain evidence="1 2">Ou3-Ou53</strain>
    </source>
</reference>
<dbReference type="Proteomes" id="UP000740883">
    <property type="component" value="Unassembled WGS sequence"/>
</dbReference>
<sequence>MKLWFLIFKTKVLSSSIPNVSQERAPIECLEDMIDNNDISCFHEQFLNFKTTYLTINTDQGFTNSVCNDEKHSDEVYDNNNTTCNGVKRKSLSPFNNSPKKNAITEDEIIFKINEYYKVIYMVVKLINNMIDLFYSKTIEKIYFEHIYEIDYIIILDNIISNTILKIKNSESTPVLIPIDINNHFNIYANELISLFCNDLECKFHPIHSIMRMFRYSIIETSYKSLLCILFMEIQRSPKSLFELNNVIVLAFLGYDKGSDDNSFSTNQYNSRNIFLFKIIIILKVANTVLKERQWPNHVWLINKTIKKALIALVFDKYSFEMEAKISRLIRFPKNWNPQKQFWFSFHCDYFFVISYIMNWNYRTMKRNLYITINESEELRDNYKKMFNKALFYFEDLSNILLNKNK</sequence>
<comment type="caution">
    <text evidence="1">The sequence shown here is derived from an EMBL/GenBank/DDBJ whole genome shotgun (WGS) entry which is preliminary data.</text>
</comment>
<evidence type="ECO:0000313" key="1">
    <source>
        <dbReference type="EMBL" id="KAF9763719.1"/>
    </source>
</evidence>
<accession>A0A9P6H0Q3</accession>
<protein>
    <submittedName>
        <fullName evidence="1">Uncharacterized protein</fullName>
    </submittedName>
</protein>
<evidence type="ECO:0000313" key="2">
    <source>
        <dbReference type="Proteomes" id="UP000740883"/>
    </source>
</evidence>
<dbReference type="EMBL" id="SBJO01000059">
    <property type="protein sequence ID" value="KAF9763719.1"/>
    <property type="molecule type" value="Genomic_DNA"/>
</dbReference>
<keyword evidence="2" id="KW-1185">Reference proteome</keyword>
<proteinExistence type="predicted"/>
<gene>
    <name evidence="1" type="ORF">NGRA_1102</name>
</gene>
<name>A0A9P6H0Q3_9MICR</name>
<organism evidence="1 2">
    <name type="scientific">Nosema granulosis</name>
    <dbReference type="NCBI Taxonomy" id="83296"/>
    <lineage>
        <taxon>Eukaryota</taxon>
        <taxon>Fungi</taxon>
        <taxon>Fungi incertae sedis</taxon>
        <taxon>Microsporidia</taxon>
        <taxon>Nosematidae</taxon>
        <taxon>Nosema</taxon>
    </lineage>
</organism>